<feature type="compositionally biased region" description="Acidic residues" evidence="4">
    <location>
        <begin position="174"/>
        <end position="188"/>
    </location>
</feature>
<dbReference type="InterPro" id="IPR012340">
    <property type="entry name" value="NA-bd_OB-fold"/>
</dbReference>
<dbReference type="InterPro" id="IPR011344">
    <property type="entry name" value="ssDNA-bd"/>
</dbReference>
<feature type="compositionally biased region" description="Low complexity" evidence="4">
    <location>
        <begin position="146"/>
        <end position="169"/>
    </location>
</feature>
<reference evidence="5" key="1">
    <citation type="submission" date="2020-02" db="EMBL/GenBank/DDBJ databases">
        <authorList>
            <person name="Meier V. D."/>
        </authorList>
    </citation>
    <scope>NUCLEOTIDE SEQUENCE</scope>
    <source>
        <strain evidence="5">AVDCRST_MAG63</strain>
    </source>
</reference>
<evidence type="ECO:0000256" key="4">
    <source>
        <dbReference type="SAM" id="MobiDB-lite"/>
    </source>
</evidence>
<evidence type="ECO:0000256" key="1">
    <source>
        <dbReference type="ARBA" id="ARBA00023125"/>
    </source>
</evidence>
<dbReference type="SUPFAM" id="SSF50249">
    <property type="entry name" value="Nucleic acid-binding proteins"/>
    <property type="match status" value="1"/>
</dbReference>
<evidence type="ECO:0000313" key="5">
    <source>
        <dbReference type="EMBL" id="CAA9268493.1"/>
    </source>
</evidence>
<sequence length="188" mass="20105">MLNRVILIGRLANDPESKFTPSGIAVTQFRIAVDRPLSAEARQQGQEKQADFISVVAWRQNAEFAANYLGKGRLVAVEGRLQIREFVTQDGQRRREAEVVVDNLKSLERPRDPSADQGGDEGGGGQPQQRGGFAEPAQARGGGGQDRAPATARAAAPARGGGANARNTNSTNDAFDDDMSDLSDPFAE</sequence>
<gene>
    <name evidence="5" type="ORF">AVDCRST_MAG63-2886</name>
</gene>
<evidence type="ECO:0000256" key="3">
    <source>
        <dbReference type="RuleBase" id="RU000524"/>
    </source>
</evidence>
<dbReference type="PANTHER" id="PTHR10302:SF27">
    <property type="entry name" value="SINGLE-STRANDED DNA-BINDING PROTEIN"/>
    <property type="match status" value="1"/>
</dbReference>
<organism evidence="5">
    <name type="scientific">uncultured Armatimonadetes bacterium</name>
    <dbReference type="NCBI Taxonomy" id="157466"/>
    <lineage>
        <taxon>Bacteria</taxon>
        <taxon>Bacillati</taxon>
        <taxon>Armatimonadota</taxon>
        <taxon>environmental samples</taxon>
    </lineage>
</organism>
<dbReference type="PANTHER" id="PTHR10302">
    <property type="entry name" value="SINGLE-STRANDED DNA-BINDING PROTEIN"/>
    <property type="match status" value="1"/>
</dbReference>
<feature type="region of interest" description="Disordered" evidence="4">
    <location>
        <begin position="101"/>
        <end position="188"/>
    </location>
</feature>
<feature type="compositionally biased region" description="Basic and acidic residues" evidence="4">
    <location>
        <begin position="105"/>
        <end position="114"/>
    </location>
</feature>
<dbReference type="PROSITE" id="PS50935">
    <property type="entry name" value="SSB"/>
    <property type="match status" value="1"/>
</dbReference>
<feature type="compositionally biased region" description="Low complexity" evidence="4">
    <location>
        <begin position="127"/>
        <end position="139"/>
    </location>
</feature>
<comment type="subunit">
    <text evidence="2">Homotetramer.</text>
</comment>
<dbReference type="AlphaFoldDB" id="A0A6J4J297"/>
<dbReference type="HAMAP" id="MF_00984">
    <property type="entry name" value="SSB"/>
    <property type="match status" value="1"/>
</dbReference>
<dbReference type="Gene3D" id="2.40.50.140">
    <property type="entry name" value="Nucleic acid-binding proteins"/>
    <property type="match status" value="1"/>
</dbReference>
<comment type="caution">
    <text evidence="2">Lacks conserved residue(s) required for the propagation of feature annotation.</text>
</comment>
<dbReference type="GO" id="GO:0009295">
    <property type="term" value="C:nucleoid"/>
    <property type="evidence" value="ECO:0007669"/>
    <property type="project" value="TreeGrafter"/>
</dbReference>
<evidence type="ECO:0000256" key="2">
    <source>
        <dbReference type="HAMAP-Rule" id="MF_00984"/>
    </source>
</evidence>
<accession>A0A6J4J297</accession>
<keyword evidence="1 2" id="KW-0238">DNA-binding</keyword>
<dbReference type="InterPro" id="IPR000424">
    <property type="entry name" value="Primosome_PriB/ssb"/>
</dbReference>
<dbReference type="EMBL" id="CADCTO010000369">
    <property type="protein sequence ID" value="CAA9268493.1"/>
    <property type="molecule type" value="Genomic_DNA"/>
</dbReference>
<dbReference type="CDD" id="cd04496">
    <property type="entry name" value="SSB_OBF"/>
    <property type="match status" value="1"/>
</dbReference>
<dbReference type="NCBIfam" id="TIGR00621">
    <property type="entry name" value="ssb"/>
    <property type="match status" value="1"/>
</dbReference>
<name>A0A6J4J297_9BACT</name>
<dbReference type="Pfam" id="PF00436">
    <property type="entry name" value="SSB"/>
    <property type="match status" value="1"/>
</dbReference>
<proteinExistence type="inferred from homology"/>
<protein>
    <recommendedName>
        <fullName evidence="2 3">Single-stranded DNA-binding protein</fullName>
        <shortName evidence="2">SSB</shortName>
    </recommendedName>
</protein>
<dbReference type="GO" id="GO:0006260">
    <property type="term" value="P:DNA replication"/>
    <property type="evidence" value="ECO:0007669"/>
    <property type="project" value="InterPro"/>
</dbReference>
<dbReference type="GO" id="GO:0003697">
    <property type="term" value="F:single-stranded DNA binding"/>
    <property type="evidence" value="ECO:0007669"/>
    <property type="project" value="UniProtKB-UniRule"/>
</dbReference>